<evidence type="ECO:0000313" key="1">
    <source>
        <dbReference type="EMBL" id="KAK1691615.1"/>
    </source>
</evidence>
<comment type="caution">
    <text evidence="1">The sequence shown here is derived from an EMBL/GenBank/DDBJ whole genome shotgun (WGS) entry which is preliminary data.</text>
</comment>
<dbReference type="AlphaFoldDB" id="A0AAJ0EZ04"/>
<dbReference type="Proteomes" id="UP001224890">
    <property type="component" value="Unassembled WGS sequence"/>
</dbReference>
<dbReference type="EMBL" id="JAHMHR010000004">
    <property type="protein sequence ID" value="KAK1691615.1"/>
    <property type="molecule type" value="Genomic_DNA"/>
</dbReference>
<dbReference type="RefSeq" id="XP_060435310.1">
    <property type="nucleotide sequence ID" value="XM_060573787.1"/>
</dbReference>
<organism evidence="1 2">
    <name type="scientific">Colletotrichum godetiae</name>
    <dbReference type="NCBI Taxonomy" id="1209918"/>
    <lineage>
        <taxon>Eukaryota</taxon>
        <taxon>Fungi</taxon>
        <taxon>Dikarya</taxon>
        <taxon>Ascomycota</taxon>
        <taxon>Pezizomycotina</taxon>
        <taxon>Sordariomycetes</taxon>
        <taxon>Hypocreomycetidae</taxon>
        <taxon>Glomerellales</taxon>
        <taxon>Glomerellaceae</taxon>
        <taxon>Colletotrichum</taxon>
        <taxon>Colletotrichum acutatum species complex</taxon>
    </lineage>
</organism>
<protein>
    <submittedName>
        <fullName evidence="1">Uncharacterized protein</fullName>
    </submittedName>
</protein>
<gene>
    <name evidence="1" type="ORF">BDP55DRAFT_647533</name>
</gene>
<dbReference type="GeneID" id="85458313"/>
<proteinExistence type="predicted"/>
<feature type="non-terminal residue" evidence="1">
    <location>
        <position position="94"/>
    </location>
</feature>
<evidence type="ECO:0000313" key="2">
    <source>
        <dbReference type="Proteomes" id="UP001224890"/>
    </source>
</evidence>
<sequence length="94" mass="10693">MITGVVASNVQKTRSYIIAAKPKSREFQAFTKTTYNTRWGNRCGDHTINAARKMAGQKPLKRVQKVREDRIPGRYLRAMGGMEDDSEEDLDSED</sequence>
<reference evidence="1" key="1">
    <citation type="submission" date="2021-06" db="EMBL/GenBank/DDBJ databases">
        <title>Comparative genomics, transcriptomics and evolutionary studies reveal genomic signatures of adaptation to plant cell wall in hemibiotrophic fungi.</title>
        <authorList>
            <consortium name="DOE Joint Genome Institute"/>
            <person name="Baroncelli R."/>
            <person name="Diaz J.F."/>
            <person name="Benocci T."/>
            <person name="Peng M."/>
            <person name="Battaglia E."/>
            <person name="Haridas S."/>
            <person name="Andreopoulos W."/>
            <person name="Labutti K."/>
            <person name="Pangilinan J."/>
            <person name="Floch G.L."/>
            <person name="Makela M.R."/>
            <person name="Henrissat B."/>
            <person name="Grigoriev I.V."/>
            <person name="Crouch J.A."/>
            <person name="De Vries R.P."/>
            <person name="Sukno S.A."/>
            <person name="Thon M.R."/>
        </authorList>
    </citation>
    <scope>NUCLEOTIDE SEQUENCE</scope>
    <source>
        <strain evidence="1">CBS 193.32</strain>
    </source>
</reference>
<keyword evidence="2" id="KW-1185">Reference proteome</keyword>
<accession>A0AAJ0EZ04</accession>
<name>A0AAJ0EZ04_9PEZI</name>